<dbReference type="EMBL" id="QCZI01000009">
    <property type="protein sequence ID" value="PWA05097.1"/>
    <property type="molecule type" value="Genomic_DNA"/>
</dbReference>
<organism evidence="1 2">
    <name type="scientific">Flavobacterium psychrotolerans</name>
    <dbReference type="NCBI Taxonomy" id="2169410"/>
    <lineage>
        <taxon>Bacteria</taxon>
        <taxon>Pseudomonadati</taxon>
        <taxon>Bacteroidota</taxon>
        <taxon>Flavobacteriia</taxon>
        <taxon>Flavobacteriales</taxon>
        <taxon>Flavobacteriaceae</taxon>
        <taxon>Flavobacterium</taxon>
    </lineage>
</organism>
<comment type="caution">
    <text evidence="1">The sequence shown here is derived from an EMBL/GenBank/DDBJ whole genome shotgun (WGS) entry which is preliminary data.</text>
</comment>
<sequence length="292" mass="34056">MENNQYIYSILKYKHSLLLGESLNIGILIYIPNEEKFIFRYSKSLSRIKSIYDIVSEKTIKQYLSQIELKLQTLKSDEIHFYQNELVNFFDKFIDKFILPQDGSVLQFSSSKTSYSYGNDSETIANNLTSKYLLDKEKHIAGITTTKEPILVKKFYGYLSSLDFERINQNANKFYKNYKVRNETGNEFNFDYAWQNGTLNLIKPISFDLKESKGIAEKAYKNFGLFTDLSNEASSNNLRYDLLIARPTLKSLYREFDHALGLLETLQRVEIVLEENIEKYSQKAINALTLDI</sequence>
<dbReference type="Pfam" id="PF11236">
    <property type="entry name" value="DUF3037"/>
    <property type="match status" value="1"/>
</dbReference>
<proteinExistence type="predicted"/>
<protein>
    <recommendedName>
        <fullName evidence="3">DUF3037 domain-containing protein</fullName>
    </recommendedName>
</protein>
<evidence type="ECO:0000313" key="2">
    <source>
        <dbReference type="Proteomes" id="UP000245449"/>
    </source>
</evidence>
<name>A0A2U1JIY3_9FLAO</name>
<keyword evidence="2" id="KW-1185">Reference proteome</keyword>
<gene>
    <name evidence="1" type="ORF">DB895_08715</name>
</gene>
<evidence type="ECO:0008006" key="3">
    <source>
        <dbReference type="Google" id="ProtNLM"/>
    </source>
</evidence>
<dbReference type="Proteomes" id="UP000245449">
    <property type="component" value="Unassembled WGS sequence"/>
</dbReference>
<accession>A0A2U1JIY3</accession>
<dbReference type="AlphaFoldDB" id="A0A2U1JIY3"/>
<dbReference type="OrthoDB" id="8199584at2"/>
<evidence type="ECO:0000313" key="1">
    <source>
        <dbReference type="EMBL" id="PWA05097.1"/>
    </source>
</evidence>
<dbReference type="RefSeq" id="WP_116724970.1">
    <property type="nucleotide sequence ID" value="NZ_QCZI01000009.1"/>
</dbReference>
<reference evidence="1 2" key="1">
    <citation type="submission" date="2018-04" db="EMBL/GenBank/DDBJ databases">
        <title>Flavobacterium sp. nov., isolated from glacier ice.</title>
        <authorList>
            <person name="Liu Q."/>
            <person name="Xin Y.-H."/>
        </authorList>
    </citation>
    <scope>NUCLEOTIDE SEQUENCE [LARGE SCALE GENOMIC DNA]</scope>
    <source>
        <strain evidence="1 2">RB1R5</strain>
    </source>
</reference>
<dbReference type="InterPro" id="IPR021398">
    <property type="entry name" value="DUF3037"/>
</dbReference>